<gene>
    <name evidence="1" type="ORF">PSM36_3054</name>
</gene>
<keyword evidence="1" id="KW-0328">Glycosyltransferase</keyword>
<reference evidence="1 2" key="1">
    <citation type="submission" date="2016-08" db="EMBL/GenBank/DDBJ databases">
        <authorList>
            <person name="Seilhamer J.J."/>
        </authorList>
    </citation>
    <scope>NUCLEOTIDE SEQUENCE [LARGE SCALE GENOMIC DNA]</scope>
    <source>
        <strain evidence="1">M3/6</strain>
    </source>
</reference>
<dbReference type="PROSITE" id="PS51257">
    <property type="entry name" value="PROKAR_LIPOPROTEIN"/>
    <property type="match status" value="1"/>
</dbReference>
<dbReference type="PANTHER" id="PTHR35279:SF1">
    <property type="entry name" value="ARABINANASE_LEVANSUCRASE_INVERTASE"/>
    <property type="match status" value="1"/>
</dbReference>
<keyword evidence="2" id="KW-1185">Reference proteome</keyword>
<dbReference type="SUPFAM" id="SSF75005">
    <property type="entry name" value="Arabinanase/levansucrase/invertase"/>
    <property type="match status" value="1"/>
</dbReference>
<protein>
    <submittedName>
        <fullName evidence="1">Putative 6(G)-fructosyltransferase</fullName>
        <ecNumber evidence="1">2.4.1.243</ecNumber>
    </submittedName>
</protein>
<sequence>MNIKSKIMKYFSNLYHLGILVLFIGIFACQYHSQKSITDKFPPQMVLFGSYEENPIFSGTNSNTWDKYIRERGYILKDEGIYKMWYTGYNGGDSSIKYLGYSTSTDGVKWSRYQDQPIFNDKWTEDIFVIKDDGIYYMYAEGKNDIAHLLISTDGINWNSQGNLIIFTTNGDTIPAPYGTPTVWIEDNTWYLFYERNDLGIWLATSKDKINWMNIQDEPVLKMGPEKYDEGAVAANQIVKYNNRYFMYYHGSTNPNWANPEENAEWSSLVAMSTDLINWTKYPDNPLVKGDTSSPILVFDDHEYRLYTMHDKVCVYFPVLH</sequence>
<dbReference type="EMBL" id="LT605205">
    <property type="protein sequence ID" value="SCD21843.1"/>
    <property type="molecule type" value="Genomic_DNA"/>
</dbReference>
<accession>A0A1R3T0A1</accession>
<dbReference type="AlphaFoldDB" id="A0A1R3T0A1"/>
<proteinExistence type="predicted"/>
<dbReference type="STRING" id="1642647.PSM36_3054"/>
<dbReference type="GO" id="GO:0033841">
    <property type="term" value="F:6G-fructosyltransferase activity"/>
    <property type="evidence" value="ECO:0007669"/>
    <property type="project" value="UniProtKB-EC"/>
</dbReference>
<evidence type="ECO:0000313" key="1">
    <source>
        <dbReference type="EMBL" id="SCD21843.1"/>
    </source>
</evidence>
<dbReference type="Proteomes" id="UP000187464">
    <property type="component" value="Chromosome I"/>
</dbReference>
<dbReference type="InterPro" id="IPR023296">
    <property type="entry name" value="Glyco_hydro_beta-prop_sf"/>
</dbReference>
<organism evidence="1 2">
    <name type="scientific">Proteiniphilum saccharofermentans</name>
    <dbReference type="NCBI Taxonomy" id="1642647"/>
    <lineage>
        <taxon>Bacteria</taxon>
        <taxon>Pseudomonadati</taxon>
        <taxon>Bacteroidota</taxon>
        <taxon>Bacteroidia</taxon>
        <taxon>Bacteroidales</taxon>
        <taxon>Dysgonomonadaceae</taxon>
        <taxon>Proteiniphilum</taxon>
    </lineage>
</organism>
<keyword evidence="1" id="KW-0808">Transferase</keyword>
<name>A0A1R3T0A1_9BACT</name>
<dbReference type="PANTHER" id="PTHR35279">
    <property type="match status" value="1"/>
</dbReference>
<dbReference type="Gene3D" id="2.115.10.20">
    <property type="entry name" value="Glycosyl hydrolase domain, family 43"/>
    <property type="match status" value="2"/>
</dbReference>
<dbReference type="KEGG" id="psac:PSM36_3054"/>
<evidence type="ECO:0000313" key="2">
    <source>
        <dbReference type="Proteomes" id="UP000187464"/>
    </source>
</evidence>
<dbReference type="EC" id="2.4.1.243" evidence="1"/>
<dbReference type="RefSeq" id="WP_197684902.1">
    <property type="nucleotide sequence ID" value="NZ_LT605205.1"/>
</dbReference>